<dbReference type="InterPro" id="IPR010699">
    <property type="entry name" value="DUF1275"/>
</dbReference>
<dbReference type="PANTHER" id="PTHR37314">
    <property type="entry name" value="SLR0142 PROTEIN"/>
    <property type="match status" value="1"/>
</dbReference>
<feature type="transmembrane region" description="Helical" evidence="1">
    <location>
        <begin position="199"/>
        <end position="218"/>
    </location>
</feature>
<keyword evidence="1" id="KW-0472">Membrane</keyword>
<dbReference type="AlphaFoldDB" id="A0A3A8HLR6"/>
<feature type="transmembrane region" description="Helical" evidence="1">
    <location>
        <begin position="61"/>
        <end position="83"/>
    </location>
</feature>
<organism evidence="2 3">
    <name type="scientific">Corallococcus terminator</name>
    <dbReference type="NCBI Taxonomy" id="2316733"/>
    <lineage>
        <taxon>Bacteria</taxon>
        <taxon>Pseudomonadati</taxon>
        <taxon>Myxococcota</taxon>
        <taxon>Myxococcia</taxon>
        <taxon>Myxococcales</taxon>
        <taxon>Cystobacterineae</taxon>
        <taxon>Myxococcaceae</taxon>
        <taxon>Corallococcus</taxon>
    </lineage>
</organism>
<keyword evidence="1" id="KW-1133">Transmembrane helix</keyword>
<comment type="caution">
    <text evidence="2">The sequence shown here is derived from an EMBL/GenBank/DDBJ whole genome shotgun (WGS) entry which is preliminary data.</text>
</comment>
<gene>
    <name evidence="2" type="ORF">D7V88_38580</name>
</gene>
<feature type="transmembrane region" description="Helical" evidence="1">
    <location>
        <begin position="122"/>
        <end position="138"/>
    </location>
</feature>
<dbReference type="OrthoDB" id="270162at2"/>
<evidence type="ECO:0000313" key="2">
    <source>
        <dbReference type="EMBL" id="RKG72157.1"/>
    </source>
</evidence>
<feature type="transmembrane region" description="Helical" evidence="1">
    <location>
        <begin position="95"/>
        <end position="116"/>
    </location>
</feature>
<sequence>MFSAQSSPQTRRAYSRLALLLAAVAGAVNAVGFVALGAHSSHMSGHMATLGESLALGRRDAGWLSAQLMASFVAGATCAAVLLDASRHRPRGRHVSALLLEAVVLGGIGVGMAGSVGVRAPVFLWALAFAMGLQNALVTRLSGAVVRTTHVTGLLTDIGIQLVQMMAWVRDGLRGEGAAGLWHRLRELPSAVQFERTRLHVGLALAFLAGSTLGPFLFLRHGAVTLALPCAVLGVLAALDVRLSALPGTASSAAPGR</sequence>
<feature type="transmembrane region" description="Helical" evidence="1">
    <location>
        <begin position="224"/>
        <end position="243"/>
    </location>
</feature>
<dbReference type="PANTHER" id="PTHR37314:SF4">
    <property type="entry name" value="UPF0700 TRANSMEMBRANE PROTEIN YOAK"/>
    <property type="match status" value="1"/>
</dbReference>
<reference evidence="3" key="1">
    <citation type="submission" date="2018-09" db="EMBL/GenBank/DDBJ databases">
        <authorList>
            <person name="Livingstone P.G."/>
            <person name="Whitworth D.E."/>
        </authorList>
    </citation>
    <scope>NUCLEOTIDE SEQUENCE [LARGE SCALE GENOMIC DNA]</scope>
    <source>
        <strain evidence="3">CA054A</strain>
    </source>
</reference>
<accession>A0A3A8HLR6</accession>
<dbReference type="RefSeq" id="WP_120545526.1">
    <property type="nucleotide sequence ID" value="NZ_RAVZ01000485.1"/>
</dbReference>
<dbReference type="Pfam" id="PF06912">
    <property type="entry name" value="DUF1275"/>
    <property type="match status" value="1"/>
</dbReference>
<keyword evidence="1" id="KW-0812">Transmembrane</keyword>
<name>A0A3A8HLR6_9BACT</name>
<dbReference type="Proteomes" id="UP000268094">
    <property type="component" value="Unassembled WGS sequence"/>
</dbReference>
<evidence type="ECO:0000256" key="1">
    <source>
        <dbReference type="SAM" id="Phobius"/>
    </source>
</evidence>
<dbReference type="EMBL" id="RAVZ01000485">
    <property type="protein sequence ID" value="RKG72157.1"/>
    <property type="molecule type" value="Genomic_DNA"/>
</dbReference>
<keyword evidence="3" id="KW-1185">Reference proteome</keyword>
<proteinExistence type="predicted"/>
<protein>
    <submittedName>
        <fullName evidence="2">DUF1275 domain-containing protein</fullName>
    </submittedName>
</protein>
<evidence type="ECO:0000313" key="3">
    <source>
        <dbReference type="Proteomes" id="UP000268094"/>
    </source>
</evidence>